<dbReference type="Proteomes" id="UP000216001">
    <property type="component" value="Unassembled WGS sequence"/>
</dbReference>
<evidence type="ECO:0000313" key="1">
    <source>
        <dbReference type="EMBL" id="OZS73777.1"/>
    </source>
</evidence>
<organism evidence="1 2">
    <name type="scientific">Providencia rettgeri</name>
    <dbReference type="NCBI Taxonomy" id="587"/>
    <lineage>
        <taxon>Bacteria</taxon>
        <taxon>Pseudomonadati</taxon>
        <taxon>Pseudomonadota</taxon>
        <taxon>Gammaproteobacteria</taxon>
        <taxon>Enterobacterales</taxon>
        <taxon>Morganellaceae</taxon>
        <taxon>Providencia</taxon>
    </lineage>
</organism>
<reference evidence="1 2" key="1">
    <citation type="submission" date="2017-07" db="EMBL/GenBank/DDBJ databases">
        <title>blaIMP-27 on transferable plasmids in Proteus mirabilis and Providencia rettgeri.</title>
        <authorList>
            <person name="Potter R."/>
        </authorList>
    </citation>
    <scope>NUCLEOTIDE SEQUENCE [LARGE SCALE GENOMIC DNA]</scope>
    <source>
        <strain evidence="1 2">PR1</strain>
    </source>
</reference>
<name>A0A264VSK8_PRORE</name>
<gene>
    <name evidence="1" type="ORF">CHI95_14795</name>
</gene>
<dbReference type="AlphaFoldDB" id="A0A264VSK8"/>
<evidence type="ECO:0000313" key="2">
    <source>
        <dbReference type="Proteomes" id="UP000216001"/>
    </source>
</evidence>
<comment type="caution">
    <text evidence="1">The sequence shown here is derived from an EMBL/GenBank/DDBJ whole genome shotgun (WGS) entry which is preliminary data.</text>
</comment>
<accession>A0A264VSK8</accession>
<sequence length="120" mass="13682">MSNIGTMIVENYWNETLRKVEIHYHNSDNPYDNVFIFYNLANATSSSNENSFPYSTTGKSAWKAKITTKNNELWSSGDFLPCQINNNDNGKVTIRFDGETKSMHVNYPVSVSCAKKMQLI</sequence>
<proteinExistence type="predicted"/>
<dbReference type="EMBL" id="NOWC01000018">
    <property type="protein sequence ID" value="OZS73777.1"/>
    <property type="molecule type" value="Genomic_DNA"/>
</dbReference>
<dbReference type="RefSeq" id="WP_094962037.1">
    <property type="nucleotide sequence ID" value="NZ_CP039844.1"/>
</dbReference>
<protein>
    <submittedName>
        <fullName evidence="1">Uncharacterized protein</fullName>
    </submittedName>
</protein>